<evidence type="ECO:0000259" key="5">
    <source>
        <dbReference type="PROSITE" id="PS50932"/>
    </source>
</evidence>
<dbReference type="EMBL" id="BARW01015097">
    <property type="protein sequence ID" value="GAI83604.1"/>
    <property type="molecule type" value="Genomic_DNA"/>
</dbReference>
<reference evidence="6" key="1">
    <citation type="journal article" date="2014" name="Front. Microbiol.">
        <title>High frequency of phylogenetically diverse reductive dehalogenase-homologous genes in deep subseafloor sedimentary metagenomes.</title>
        <authorList>
            <person name="Kawai M."/>
            <person name="Futagami T."/>
            <person name="Toyoda A."/>
            <person name="Takaki Y."/>
            <person name="Nishi S."/>
            <person name="Hori S."/>
            <person name="Arai W."/>
            <person name="Tsubouchi T."/>
            <person name="Morono Y."/>
            <person name="Uchiyama I."/>
            <person name="Ito T."/>
            <person name="Fujiyama A."/>
            <person name="Inagaki F."/>
            <person name="Takami H."/>
        </authorList>
    </citation>
    <scope>NUCLEOTIDE SEQUENCE</scope>
    <source>
        <strain evidence="6">Expedition CK06-06</strain>
    </source>
</reference>
<evidence type="ECO:0000256" key="3">
    <source>
        <dbReference type="ARBA" id="ARBA00023125"/>
    </source>
</evidence>
<dbReference type="InterPro" id="IPR000843">
    <property type="entry name" value="HTH_LacI"/>
</dbReference>
<dbReference type="PANTHER" id="PTHR30146">
    <property type="entry name" value="LACI-RELATED TRANSCRIPTIONAL REPRESSOR"/>
    <property type="match status" value="1"/>
</dbReference>
<comment type="caution">
    <text evidence="6">The sequence shown here is derived from an EMBL/GenBank/DDBJ whole genome shotgun (WGS) entry which is preliminary data.</text>
</comment>
<keyword evidence="4" id="KW-0804">Transcription</keyword>
<dbReference type="PANTHER" id="PTHR30146:SF148">
    <property type="entry name" value="HTH-TYPE TRANSCRIPTIONAL REPRESSOR PURR-RELATED"/>
    <property type="match status" value="1"/>
</dbReference>
<keyword evidence="2" id="KW-0805">Transcription regulation</keyword>
<dbReference type="Gene3D" id="1.10.260.40">
    <property type="entry name" value="lambda repressor-like DNA-binding domains"/>
    <property type="match status" value="1"/>
</dbReference>
<evidence type="ECO:0000256" key="1">
    <source>
        <dbReference type="ARBA" id="ARBA00022491"/>
    </source>
</evidence>
<dbReference type="AlphaFoldDB" id="X1TUA2"/>
<organism evidence="6">
    <name type="scientific">marine sediment metagenome</name>
    <dbReference type="NCBI Taxonomy" id="412755"/>
    <lineage>
        <taxon>unclassified sequences</taxon>
        <taxon>metagenomes</taxon>
        <taxon>ecological metagenomes</taxon>
    </lineage>
</organism>
<dbReference type="SMART" id="SM00354">
    <property type="entry name" value="HTH_LACI"/>
    <property type="match status" value="1"/>
</dbReference>
<dbReference type="Gene3D" id="3.40.50.2300">
    <property type="match status" value="2"/>
</dbReference>
<feature type="non-terminal residue" evidence="6">
    <location>
        <position position="292"/>
    </location>
</feature>
<protein>
    <recommendedName>
        <fullName evidence="5">HTH lacI-type domain-containing protein</fullName>
    </recommendedName>
</protein>
<evidence type="ECO:0000256" key="4">
    <source>
        <dbReference type="ARBA" id="ARBA00023163"/>
    </source>
</evidence>
<proteinExistence type="predicted"/>
<feature type="domain" description="HTH lacI-type" evidence="5">
    <location>
        <begin position="1"/>
        <end position="40"/>
    </location>
</feature>
<dbReference type="GO" id="GO:0000976">
    <property type="term" value="F:transcription cis-regulatory region binding"/>
    <property type="evidence" value="ECO:0007669"/>
    <property type="project" value="TreeGrafter"/>
</dbReference>
<dbReference type="InterPro" id="IPR028082">
    <property type="entry name" value="Peripla_BP_I"/>
</dbReference>
<dbReference type="SUPFAM" id="SSF53822">
    <property type="entry name" value="Periplasmic binding protein-like I"/>
    <property type="match status" value="1"/>
</dbReference>
<dbReference type="GO" id="GO:0003700">
    <property type="term" value="F:DNA-binding transcription factor activity"/>
    <property type="evidence" value="ECO:0007669"/>
    <property type="project" value="TreeGrafter"/>
</dbReference>
<evidence type="ECO:0000256" key="2">
    <source>
        <dbReference type="ARBA" id="ARBA00023015"/>
    </source>
</evidence>
<dbReference type="CDD" id="cd01392">
    <property type="entry name" value="HTH_LacI"/>
    <property type="match status" value="1"/>
</dbReference>
<feature type="non-terminal residue" evidence="6">
    <location>
        <position position="1"/>
    </location>
</feature>
<dbReference type="PROSITE" id="PS50932">
    <property type="entry name" value="HTH_LACI_2"/>
    <property type="match status" value="1"/>
</dbReference>
<dbReference type="InterPro" id="IPR010982">
    <property type="entry name" value="Lambda_DNA-bd_dom_sf"/>
</dbReference>
<dbReference type="SUPFAM" id="SSF47413">
    <property type="entry name" value="lambda repressor-like DNA-binding domains"/>
    <property type="match status" value="1"/>
</dbReference>
<sequence length="292" mass="33044">VVGRALGKYGSVSDEARKRALKAARKIGYEPNMVARSLRKKITHQIGIIIPDIRNPNFTEVVRGVEDAAIEHGYSLMLCNSDENKDKENLYLFGLYTRRMDGLILCPTEGTYNKYLNKIIEGNFPVVIYDREIDGIRAPQLVLDNEGGTQQAVNLFVRLGHRRIAFINLSSSVSPFRDRFEGYKTGLNENGIPFDPELVRHVRLQQEEICQLIRELVNMRNSPTALIVAENLLVTEVLLALKKYKIKVPTRIAIIGFGESRWCPLTDPPLTTVSIPAYSIGKMLCETLLRRM</sequence>
<keyword evidence="1" id="KW-0678">Repressor</keyword>
<accession>X1TUA2</accession>
<evidence type="ECO:0000313" key="6">
    <source>
        <dbReference type="EMBL" id="GAI83604.1"/>
    </source>
</evidence>
<gene>
    <name evidence="6" type="ORF">S12H4_26579</name>
</gene>
<name>X1TUA2_9ZZZZ</name>
<dbReference type="Pfam" id="PF13377">
    <property type="entry name" value="Peripla_BP_3"/>
    <property type="match status" value="1"/>
</dbReference>
<dbReference type="InterPro" id="IPR046335">
    <property type="entry name" value="LacI/GalR-like_sensor"/>
</dbReference>
<keyword evidence="3" id="KW-0238">DNA-binding</keyword>